<gene>
    <name evidence="3" type="ORF">RM779_02345</name>
</gene>
<protein>
    <submittedName>
        <fullName evidence="3">YciI family protein</fullName>
    </submittedName>
</protein>
<evidence type="ECO:0000259" key="2">
    <source>
        <dbReference type="Pfam" id="PF03795"/>
    </source>
</evidence>
<dbReference type="InterPro" id="IPR005545">
    <property type="entry name" value="YCII"/>
</dbReference>
<evidence type="ECO:0000313" key="4">
    <source>
        <dbReference type="Proteomes" id="UP001183615"/>
    </source>
</evidence>
<proteinExistence type="inferred from homology"/>
<dbReference type="RefSeq" id="WP_311615217.1">
    <property type="nucleotide sequence ID" value="NZ_JAVREV010000001.1"/>
</dbReference>
<accession>A0ABU2RXG3</accession>
<dbReference type="Proteomes" id="UP001183615">
    <property type="component" value="Unassembled WGS sequence"/>
</dbReference>
<comment type="similarity">
    <text evidence="1">Belongs to the YciI family.</text>
</comment>
<evidence type="ECO:0000313" key="3">
    <source>
        <dbReference type="EMBL" id="MDT0441443.1"/>
    </source>
</evidence>
<sequence length="98" mass="10737">MPVFAVTYTYVDDAAALDRHRPVHRDYLRGLVERGVNLSSGPWGADERPGALLLIRADTKDAALACTEQDPFRVAGLVAEVTATEWRPVMGRLAEDAD</sequence>
<dbReference type="PANTHER" id="PTHR37828">
    <property type="entry name" value="GSR2449 PROTEIN"/>
    <property type="match status" value="1"/>
</dbReference>
<dbReference type="Pfam" id="PF03795">
    <property type="entry name" value="YCII"/>
    <property type="match status" value="1"/>
</dbReference>
<dbReference type="EMBL" id="JAVREV010000001">
    <property type="protein sequence ID" value="MDT0441443.1"/>
    <property type="molecule type" value="Genomic_DNA"/>
</dbReference>
<evidence type="ECO:0000256" key="1">
    <source>
        <dbReference type="ARBA" id="ARBA00007689"/>
    </source>
</evidence>
<keyword evidence="4" id="KW-1185">Reference proteome</keyword>
<dbReference type="SUPFAM" id="SSF54909">
    <property type="entry name" value="Dimeric alpha+beta barrel"/>
    <property type="match status" value="1"/>
</dbReference>
<dbReference type="Gene3D" id="3.30.70.1060">
    <property type="entry name" value="Dimeric alpha+beta barrel"/>
    <property type="match status" value="1"/>
</dbReference>
<comment type="caution">
    <text evidence="3">The sequence shown here is derived from an EMBL/GenBank/DDBJ whole genome shotgun (WGS) entry which is preliminary data.</text>
</comment>
<reference evidence="4" key="1">
    <citation type="submission" date="2023-07" db="EMBL/GenBank/DDBJ databases">
        <title>30 novel species of actinomycetes from the DSMZ collection.</title>
        <authorList>
            <person name="Nouioui I."/>
        </authorList>
    </citation>
    <scope>NUCLEOTIDE SEQUENCE [LARGE SCALE GENOMIC DNA]</scope>
    <source>
        <strain evidence="4">DSM 41886</strain>
    </source>
</reference>
<dbReference type="PANTHER" id="PTHR37828:SF1">
    <property type="entry name" value="YCII-RELATED DOMAIN-CONTAINING PROTEIN"/>
    <property type="match status" value="1"/>
</dbReference>
<feature type="domain" description="YCII-related" evidence="2">
    <location>
        <begin position="7"/>
        <end position="87"/>
    </location>
</feature>
<name>A0ABU2RXG3_9ACTN</name>
<organism evidence="3 4">
    <name type="scientific">Streptomyces johnsoniae</name>
    <dbReference type="NCBI Taxonomy" id="3075532"/>
    <lineage>
        <taxon>Bacteria</taxon>
        <taxon>Bacillati</taxon>
        <taxon>Actinomycetota</taxon>
        <taxon>Actinomycetes</taxon>
        <taxon>Kitasatosporales</taxon>
        <taxon>Streptomycetaceae</taxon>
        <taxon>Streptomyces</taxon>
    </lineage>
</organism>
<dbReference type="InterPro" id="IPR011008">
    <property type="entry name" value="Dimeric_a/b-barrel"/>
</dbReference>